<evidence type="ECO:0000313" key="3">
    <source>
        <dbReference type="EMBL" id="RSX51066.1"/>
    </source>
</evidence>
<sequence length="340" mass="37417">MRGFGRSDAGRIVIVTLAAVVAAAVLVCDIVAGAHRLIGAVQAAVPHETPLVIAHRGDSRDPENSLRAIHDAGEIGADYAEIDVRLTSDGVPVVFHDRQTGRLDAGGRNLLVSRTPLSKLQRMRMRQKGIDYRVPTLRQALNEAHDAPSKLGLLLDIKTDDRHAHHVARAVINEIERDRNRMPAKLMVMSVSREAVVTFKRLRPQWKIGLCASGNPMLTGWVPAPVARAERGMFERRGNKRGGKRGDDTGMSGTIRGDMGVVHRYGVVGSTTLPADFVVMRSHDITANLWRAARRQHMPMFVGAVNDYREARTWIRRGASGFLGEDVANLRRASDRYALA</sequence>
<reference evidence="3 4" key="1">
    <citation type="submission" date="2018-09" db="EMBL/GenBank/DDBJ databases">
        <title>Characterization of the phylogenetic diversity of five novel species belonging to the genus Bifidobacterium.</title>
        <authorList>
            <person name="Lugli G.A."/>
            <person name="Duranti S."/>
            <person name="Milani C."/>
        </authorList>
    </citation>
    <scope>NUCLEOTIDE SEQUENCE [LARGE SCALE GENOMIC DNA]</scope>
    <source>
        <strain evidence="3 4">2034B</strain>
    </source>
</reference>
<dbReference type="GO" id="GO:0008081">
    <property type="term" value="F:phosphoric diester hydrolase activity"/>
    <property type="evidence" value="ECO:0007669"/>
    <property type="project" value="InterPro"/>
</dbReference>
<proteinExistence type="predicted"/>
<dbReference type="Pfam" id="PF03009">
    <property type="entry name" value="GDPD"/>
    <property type="match status" value="1"/>
</dbReference>
<dbReference type="GO" id="GO:0006629">
    <property type="term" value="P:lipid metabolic process"/>
    <property type="evidence" value="ECO:0007669"/>
    <property type="project" value="InterPro"/>
</dbReference>
<protein>
    <submittedName>
        <fullName evidence="3">Glycerophosphodiester phosphodiesterase</fullName>
    </submittedName>
</protein>
<feature type="domain" description="GP-PDE" evidence="2">
    <location>
        <begin position="50"/>
        <end position="163"/>
    </location>
</feature>
<comment type="caution">
    <text evidence="3">The sequence shown here is derived from an EMBL/GenBank/DDBJ whole genome shotgun (WGS) entry which is preliminary data.</text>
</comment>
<evidence type="ECO:0000313" key="4">
    <source>
        <dbReference type="Proteomes" id="UP000287533"/>
    </source>
</evidence>
<dbReference type="InterPro" id="IPR030395">
    <property type="entry name" value="GP_PDE_dom"/>
</dbReference>
<keyword evidence="4" id="KW-1185">Reference proteome</keyword>
<dbReference type="EMBL" id="QXGL01000009">
    <property type="protein sequence ID" value="RSX51066.1"/>
    <property type="molecule type" value="Genomic_DNA"/>
</dbReference>
<keyword evidence="1" id="KW-0812">Transmembrane</keyword>
<dbReference type="SUPFAM" id="SSF51695">
    <property type="entry name" value="PLC-like phosphodiesterases"/>
    <property type="match status" value="1"/>
</dbReference>
<dbReference type="AlphaFoldDB" id="A0A430FE07"/>
<feature type="transmembrane region" description="Helical" evidence="1">
    <location>
        <begin position="12"/>
        <end position="32"/>
    </location>
</feature>
<accession>A0A430FE07</accession>
<keyword evidence="1" id="KW-0472">Membrane</keyword>
<dbReference type="PANTHER" id="PTHR46211">
    <property type="entry name" value="GLYCEROPHOSPHORYL DIESTER PHOSPHODIESTERASE"/>
    <property type="match status" value="1"/>
</dbReference>
<dbReference type="Proteomes" id="UP000287533">
    <property type="component" value="Unassembled WGS sequence"/>
</dbReference>
<evidence type="ECO:0000259" key="2">
    <source>
        <dbReference type="PROSITE" id="PS51704"/>
    </source>
</evidence>
<dbReference type="Gene3D" id="3.20.20.190">
    <property type="entry name" value="Phosphatidylinositol (PI) phosphodiesterase"/>
    <property type="match status" value="1"/>
</dbReference>
<organism evidence="3 4">
    <name type="scientific">Bifidobacterium goeldii</name>
    <dbReference type="NCBI Taxonomy" id="2306975"/>
    <lineage>
        <taxon>Bacteria</taxon>
        <taxon>Bacillati</taxon>
        <taxon>Actinomycetota</taxon>
        <taxon>Actinomycetes</taxon>
        <taxon>Bifidobacteriales</taxon>
        <taxon>Bifidobacteriaceae</taxon>
        <taxon>Bifidobacterium</taxon>
    </lineage>
</organism>
<keyword evidence="1" id="KW-1133">Transmembrane helix</keyword>
<dbReference type="PANTHER" id="PTHR46211:SF14">
    <property type="entry name" value="GLYCEROPHOSPHODIESTER PHOSPHODIESTERASE"/>
    <property type="match status" value="1"/>
</dbReference>
<evidence type="ECO:0000256" key="1">
    <source>
        <dbReference type="SAM" id="Phobius"/>
    </source>
</evidence>
<dbReference type="InterPro" id="IPR017946">
    <property type="entry name" value="PLC-like_Pdiesterase_TIM-brl"/>
</dbReference>
<name>A0A430FE07_9BIFI</name>
<dbReference type="PROSITE" id="PS51704">
    <property type="entry name" value="GP_PDE"/>
    <property type="match status" value="1"/>
</dbReference>
<gene>
    <name evidence="3" type="ORF">D2E25_1914</name>
</gene>